<dbReference type="OrthoDB" id="2446851at2759"/>
<accession>A0A9P5S7I8</accession>
<organism evidence="2 3">
    <name type="scientific">Linnemannia schmuckeri</name>
    <dbReference type="NCBI Taxonomy" id="64567"/>
    <lineage>
        <taxon>Eukaryota</taxon>
        <taxon>Fungi</taxon>
        <taxon>Fungi incertae sedis</taxon>
        <taxon>Mucoromycota</taxon>
        <taxon>Mortierellomycotina</taxon>
        <taxon>Mortierellomycetes</taxon>
        <taxon>Mortierellales</taxon>
        <taxon>Mortierellaceae</taxon>
        <taxon>Linnemannia</taxon>
    </lineage>
</organism>
<gene>
    <name evidence="2" type="ORF">BG015_009347</name>
</gene>
<evidence type="ECO:0000313" key="2">
    <source>
        <dbReference type="EMBL" id="KAF9156974.1"/>
    </source>
</evidence>
<dbReference type="EMBL" id="JAAAUQ010000006">
    <property type="protein sequence ID" value="KAF9156974.1"/>
    <property type="molecule type" value="Genomic_DNA"/>
</dbReference>
<reference evidence="2" key="1">
    <citation type="journal article" date="2020" name="Fungal Divers.">
        <title>Resolving the Mortierellaceae phylogeny through synthesis of multi-gene phylogenetics and phylogenomics.</title>
        <authorList>
            <person name="Vandepol N."/>
            <person name="Liber J."/>
            <person name="Desiro A."/>
            <person name="Na H."/>
            <person name="Kennedy M."/>
            <person name="Barry K."/>
            <person name="Grigoriev I.V."/>
            <person name="Miller A.N."/>
            <person name="O'Donnell K."/>
            <person name="Stajich J.E."/>
            <person name="Bonito G."/>
        </authorList>
    </citation>
    <scope>NUCLEOTIDE SEQUENCE</scope>
    <source>
        <strain evidence="2">NRRL 6426</strain>
    </source>
</reference>
<sequence>MKLQQQQHELDQGHQLDPSGLTISHTHNDSSPNLNHSHEDLHHQHQHKDQLLRQSRLWSVLPHDLEVKAALDECLGDIYHFTSSAPNSITNSRYSTASHDDTKSVYDHHHGQFEGSVDQDYDAYHDYQAPLPSPPLLKVVVPTTTVTTAVADAVLDHDKPAASSPQQLYQQLLSSSPTSLPPVASSAESTKSLSIASVLPPPVAFPVVDQKGDICAEATEDLDSKDLPPVLLLPGQQEDLVEQRPRAITIKRASTDVVDKKFLNGLFAGTLAKWTNPTSITAPVPPITITTSAMASTTSPVLRRMNVGRGRAVQSGDLADMDPFWDF</sequence>
<keyword evidence="3" id="KW-1185">Reference proteome</keyword>
<evidence type="ECO:0000313" key="3">
    <source>
        <dbReference type="Proteomes" id="UP000748756"/>
    </source>
</evidence>
<dbReference type="AlphaFoldDB" id="A0A9P5S7I8"/>
<name>A0A9P5S7I8_9FUNG</name>
<feature type="compositionally biased region" description="Polar residues" evidence="1">
    <location>
        <begin position="21"/>
        <end position="33"/>
    </location>
</feature>
<feature type="compositionally biased region" description="Basic and acidic residues" evidence="1">
    <location>
        <begin position="36"/>
        <end position="48"/>
    </location>
</feature>
<evidence type="ECO:0000256" key="1">
    <source>
        <dbReference type="SAM" id="MobiDB-lite"/>
    </source>
</evidence>
<dbReference type="Proteomes" id="UP000748756">
    <property type="component" value="Unassembled WGS sequence"/>
</dbReference>
<protein>
    <submittedName>
        <fullName evidence="2">Uncharacterized protein</fullName>
    </submittedName>
</protein>
<feature type="region of interest" description="Disordered" evidence="1">
    <location>
        <begin position="1"/>
        <end position="48"/>
    </location>
</feature>
<comment type="caution">
    <text evidence="2">The sequence shown here is derived from an EMBL/GenBank/DDBJ whole genome shotgun (WGS) entry which is preliminary data.</text>
</comment>
<proteinExistence type="predicted"/>